<feature type="transmembrane region" description="Helical" evidence="2">
    <location>
        <begin position="9"/>
        <end position="30"/>
    </location>
</feature>
<keyword evidence="2" id="KW-0812">Transmembrane</keyword>
<feature type="coiled-coil region" evidence="1">
    <location>
        <begin position="25"/>
        <end position="64"/>
    </location>
</feature>
<evidence type="ECO:0000256" key="1">
    <source>
        <dbReference type="SAM" id="Coils"/>
    </source>
</evidence>
<keyword evidence="2" id="KW-0472">Membrane</keyword>
<name>A0A3S0AQI0_9FLAO</name>
<dbReference type="EMBL" id="RQPJ01000001">
    <property type="protein sequence ID" value="RTE55433.1"/>
    <property type="molecule type" value="Genomic_DNA"/>
</dbReference>
<keyword evidence="2" id="KW-1133">Transmembrane helix</keyword>
<reference evidence="3 4" key="1">
    <citation type="submission" date="2018-11" db="EMBL/GenBank/DDBJ databases">
        <title>Arenibacter aquaticus sp.nov., a marine bacterium isolated from surface seawater in the South China Sea.</title>
        <authorList>
            <person name="Guo J."/>
            <person name="Sun J."/>
        </authorList>
    </citation>
    <scope>NUCLEOTIDE SEQUENCE [LARGE SCALE GENOMIC DNA]</scope>
    <source>
        <strain evidence="3 4">GUO666</strain>
    </source>
</reference>
<evidence type="ECO:0000256" key="2">
    <source>
        <dbReference type="SAM" id="Phobius"/>
    </source>
</evidence>
<dbReference type="Proteomes" id="UP000267585">
    <property type="component" value="Unassembled WGS sequence"/>
</dbReference>
<sequence>MAENRFSKYVLYAIGEIVLVVIGILIAVQINNKNIKNQRSDLERSILIEILDNLEDDLVQIEDELYSDKVVMHADSIVIAHIRSKASFQDSIAAYLRISEMFPHLDSKESGYSLLESKGIDLIRNDSLRIRITNFYNRDYPYFRKYEKERVDIVQTIIKPYLTKNFYLESYSEWPYTKRVPFSYDNYLNDPELISVLQTSSSLSNIMHEKGEFLEKKAHLLIQHINHYLNRK</sequence>
<evidence type="ECO:0000313" key="4">
    <source>
        <dbReference type="Proteomes" id="UP000267585"/>
    </source>
</evidence>
<dbReference type="AlphaFoldDB" id="A0A3S0AQI0"/>
<accession>A0A3S0AQI0</accession>
<evidence type="ECO:0000313" key="3">
    <source>
        <dbReference type="EMBL" id="RTE55433.1"/>
    </source>
</evidence>
<proteinExistence type="predicted"/>
<dbReference type="Pfam" id="PF19578">
    <property type="entry name" value="DUF6090"/>
    <property type="match status" value="1"/>
</dbReference>
<gene>
    <name evidence="3" type="ORF">EHW67_02375</name>
</gene>
<protein>
    <submittedName>
        <fullName evidence="3">Uncharacterized protein</fullName>
    </submittedName>
</protein>
<comment type="caution">
    <text evidence="3">The sequence shown here is derived from an EMBL/GenBank/DDBJ whole genome shotgun (WGS) entry which is preliminary data.</text>
</comment>
<dbReference type="InterPro" id="IPR045749">
    <property type="entry name" value="DUF6090"/>
</dbReference>
<organism evidence="3 4">
    <name type="scientific">Arenibacter aquaticus</name>
    <dbReference type="NCBI Taxonomy" id="2489054"/>
    <lineage>
        <taxon>Bacteria</taxon>
        <taxon>Pseudomonadati</taxon>
        <taxon>Bacteroidota</taxon>
        <taxon>Flavobacteriia</taxon>
        <taxon>Flavobacteriales</taxon>
        <taxon>Flavobacteriaceae</taxon>
        <taxon>Arenibacter</taxon>
    </lineage>
</organism>
<dbReference type="OrthoDB" id="821805at2"/>
<dbReference type="RefSeq" id="WP_126160736.1">
    <property type="nucleotide sequence ID" value="NZ_RQPJ01000001.1"/>
</dbReference>
<keyword evidence="1" id="KW-0175">Coiled coil</keyword>
<keyword evidence="4" id="KW-1185">Reference proteome</keyword>